<evidence type="ECO:0000313" key="2">
    <source>
        <dbReference type="EMBL" id="PCE64691.1"/>
    </source>
</evidence>
<organism evidence="2 3">
    <name type="scientific">Sediminicola luteus</name>
    <dbReference type="NCBI Taxonomy" id="319238"/>
    <lineage>
        <taxon>Bacteria</taxon>
        <taxon>Pseudomonadati</taxon>
        <taxon>Bacteroidota</taxon>
        <taxon>Flavobacteriia</taxon>
        <taxon>Flavobacteriales</taxon>
        <taxon>Flavobacteriaceae</taxon>
        <taxon>Sediminicola</taxon>
    </lineage>
</organism>
<dbReference type="OrthoDB" id="9153186at2"/>
<dbReference type="AlphaFoldDB" id="A0A2A4G8E9"/>
<evidence type="ECO:0000313" key="3">
    <source>
        <dbReference type="Proteomes" id="UP000219559"/>
    </source>
</evidence>
<gene>
    <name evidence="2" type="ORF">B7P33_05835</name>
</gene>
<dbReference type="RefSeq" id="WP_097439972.1">
    <property type="nucleotide sequence ID" value="NZ_KZ300476.1"/>
</dbReference>
<feature type="transmembrane region" description="Helical" evidence="1">
    <location>
        <begin position="48"/>
        <end position="70"/>
    </location>
</feature>
<keyword evidence="1" id="KW-0812">Transmembrane</keyword>
<keyword evidence="3" id="KW-1185">Reference proteome</keyword>
<dbReference type="Gene3D" id="3.10.129.10">
    <property type="entry name" value="Hotdog Thioesterase"/>
    <property type="match status" value="1"/>
</dbReference>
<reference evidence="2 3" key="1">
    <citation type="submission" date="2017-04" db="EMBL/GenBank/DDBJ databases">
        <title>A new member of the family Flavobacteriaceae isolated from ascidians.</title>
        <authorList>
            <person name="Chen L."/>
        </authorList>
    </citation>
    <scope>NUCLEOTIDE SEQUENCE [LARGE SCALE GENOMIC DNA]</scope>
    <source>
        <strain evidence="2 3">HQA918</strain>
    </source>
</reference>
<dbReference type="InterPro" id="IPR027961">
    <property type="entry name" value="DUF4442"/>
</dbReference>
<accession>A0A2A4G8E9</accession>
<dbReference type="Proteomes" id="UP000219559">
    <property type="component" value="Unassembled WGS sequence"/>
</dbReference>
<name>A0A2A4G8E9_9FLAO</name>
<dbReference type="InterPro" id="IPR029069">
    <property type="entry name" value="HotDog_dom_sf"/>
</dbReference>
<dbReference type="Pfam" id="PF14539">
    <property type="entry name" value="DUF4442"/>
    <property type="match status" value="1"/>
</dbReference>
<protein>
    <submittedName>
        <fullName evidence="2">Thioesterase</fullName>
    </submittedName>
</protein>
<proteinExistence type="predicted"/>
<comment type="caution">
    <text evidence="2">The sequence shown here is derived from an EMBL/GenBank/DDBJ whole genome shotgun (WGS) entry which is preliminary data.</text>
</comment>
<evidence type="ECO:0000256" key="1">
    <source>
        <dbReference type="SAM" id="Phobius"/>
    </source>
</evidence>
<dbReference type="EMBL" id="NBWU01000002">
    <property type="protein sequence ID" value="PCE64691.1"/>
    <property type="molecule type" value="Genomic_DNA"/>
</dbReference>
<sequence>MSPSNFNRSLFFVLPAAWWAGVRLTEQSSVSATASVKLSYWSKNPFKSIFWAVQGMAAELSTGVLVMAAIKKSGKSISMLVLNNSANFSKKAKGRINFTCNDGEAMAQAIAKAVATGEGQTCWMTAVGTDAQGDVVSTFKFEWTVKMK</sequence>
<dbReference type="SUPFAM" id="SSF54637">
    <property type="entry name" value="Thioesterase/thiol ester dehydrase-isomerase"/>
    <property type="match status" value="1"/>
</dbReference>
<keyword evidence="1" id="KW-0472">Membrane</keyword>
<keyword evidence="1" id="KW-1133">Transmembrane helix</keyword>